<organism evidence="8 9">
    <name type="scientific">Polypedilum vanderplanki</name>
    <name type="common">Sleeping chironomid midge</name>
    <dbReference type="NCBI Taxonomy" id="319348"/>
    <lineage>
        <taxon>Eukaryota</taxon>
        <taxon>Metazoa</taxon>
        <taxon>Ecdysozoa</taxon>
        <taxon>Arthropoda</taxon>
        <taxon>Hexapoda</taxon>
        <taxon>Insecta</taxon>
        <taxon>Pterygota</taxon>
        <taxon>Neoptera</taxon>
        <taxon>Endopterygota</taxon>
        <taxon>Diptera</taxon>
        <taxon>Nematocera</taxon>
        <taxon>Chironomoidea</taxon>
        <taxon>Chironomidae</taxon>
        <taxon>Chironominae</taxon>
        <taxon>Polypedilum</taxon>
        <taxon>Polypedilum</taxon>
    </lineage>
</organism>
<dbReference type="GO" id="GO:0005666">
    <property type="term" value="C:RNA polymerase III complex"/>
    <property type="evidence" value="ECO:0007669"/>
    <property type="project" value="TreeGrafter"/>
</dbReference>
<keyword evidence="4" id="KW-0804">Transcription</keyword>
<dbReference type="Pfam" id="PF03876">
    <property type="entry name" value="SHS2_Rpb7-N"/>
    <property type="match status" value="1"/>
</dbReference>
<dbReference type="Gene3D" id="3.30.1490.120">
    <property type="entry name" value="RNA polymerase Rpb7-like, N-terminal domain"/>
    <property type="match status" value="1"/>
</dbReference>
<dbReference type="InterPro" id="IPR005576">
    <property type="entry name" value="Rpb7-like_N"/>
</dbReference>
<dbReference type="AlphaFoldDB" id="A0A9J6BQG2"/>
<dbReference type="EMBL" id="JADBJN010000003">
    <property type="protein sequence ID" value="KAG5672113.1"/>
    <property type="molecule type" value="Genomic_DNA"/>
</dbReference>
<evidence type="ECO:0000256" key="2">
    <source>
        <dbReference type="ARBA" id="ARBA00009307"/>
    </source>
</evidence>
<dbReference type="GO" id="GO:0006384">
    <property type="term" value="P:transcription initiation at RNA polymerase III promoter"/>
    <property type="evidence" value="ECO:0007669"/>
    <property type="project" value="TreeGrafter"/>
</dbReference>
<dbReference type="OrthoDB" id="10256606at2759"/>
<dbReference type="InterPro" id="IPR013238">
    <property type="entry name" value="RNA_pol_III_Rbc25"/>
</dbReference>
<dbReference type="InterPro" id="IPR036898">
    <property type="entry name" value="RNA_pol_Rpb7-like_N_sf"/>
</dbReference>
<comment type="subcellular location">
    <subcellularLocation>
        <location evidence="1">Nucleus</location>
    </subcellularLocation>
</comment>
<evidence type="ECO:0000256" key="3">
    <source>
        <dbReference type="ARBA" id="ARBA00022478"/>
    </source>
</evidence>
<name>A0A9J6BQG2_POLVA</name>
<evidence type="ECO:0000256" key="1">
    <source>
        <dbReference type="ARBA" id="ARBA00004123"/>
    </source>
</evidence>
<protein>
    <recommendedName>
        <fullName evidence="10">DNA-directed RNA polymerase III subunit RPC8</fullName>
    </recommendedName>
</protein>
<dbReference type="InterPro" id="IPR012340">
    <property type="entry name" value="NA-bd_OB-fold"/>
</dbReference>
<dbReference type="PANTHER" id="PTHR12709:SF1">
    <property type="entry name" value="DNA-DIRECTED RNA POLYMERASE III SUBUNIT RPC8"/>
    <property type="match status" value="1"/>
</dbReference>
<evidence type="ECO:0000313" key="9">
    <source>
        <dbReference type="Proteomes" id="UP001107558"/>
    </source>
</evidence>
<evidence type="ECO:0000259" key="7">
    <source>
        <dbReference type="Pfam" id="PF08292"/>
    </source>
</evidence>
<dbReference type="PANTHER" id="PTHR12709">
    <property type="entry name" value="DNA-DIRECTED RNA POLYMERASE II, III"/>
    <property type="match status" value="1"/>
</dbReference>
<comment type="similarity">
    <text evidence="2">Belongs to the eukaryotic RPB7/RPC8 RNA polymerase subunit family.</text>
</comment>
<comment type="caution">
    <text evidence="8">The sequence shown here is derived from an EMBL/GenBank/DDBJ whole genome shotgun (WGS) entry which is preliminary data.</text>
</comment>
<sequence length="207" mass="23954">MFVITEINSTVVIQPKDFNKKVDEVCKYELNRKLANKILHNVGLCLYIHEIVFIGDALVKPTDGYVCTQVVFRVVVFRPELGSILTGTVRKCERNGIYVSLGFFDDIFIPENKLQFPSRYDEVENVWVWQYSVGNDETHDLFIDEGEKIKLRVVDEYFFEHEPVGSSEEIQQEQEPSYIIIGSINECGLGLDAWWNQAANNENDEEY</sequence>
<feature type="domain" description="RNA polymerase Rpb7-like N-terminal" evidence="6">
    <location>
        <begin position="10"/>
        <end position="64"/>
    </location>
</feature>
<feature type="domain" description="RNA polymerase III subunit Rpc25" evidence="7">
    <location>
        <begin position="84"/>
        <end position="195"/>
    </location>
</feature>
<dbReference type="Proteomes" id="UP001107558">
    <property type="component" value="Chromosome 3"/>
</dbReference>
<evidence type="ECO:0000256" key="4">
    <source>
        <dbReference type="ARBA" id="ARBA00023163"/>
    </source>
</evidence>
<dbReference type="Gene3D" id="2.40.50.140">
    <property type="entry name" value="Nucleic acid-binding proteins"/>
    <property type="match status" value="1"/>
</dbReference>
<evidence type="ECO:0000256" key="5">
    <source>
        <dbReference type="ARBA" id="ARBA00023242"/>
    </source>
</evidence>
<reference evidence="8" key="1">
    <citation type="submission" date="2021-03" db="EMBL/GenBank/DDBJ databases">
        <title>Chromosome level genome of the anhydrobiotic midge Polypedilum vanderplanki.</title>
        <authorList>
            <person name="Yoshida Y."/>
            <person name="Kikawada T."/>
            <person name="Gusev O."/>
        </authorList>
    </citation>
    <scope>NUCLEOTIDE SEQUENCE</scope>
    <source>
        <strain evidence="8">NIAS01</strain>
        <tissue evidence="8">Whole body or cell culture</tissue>
    </source>
</reference>
<dbReference type="SUPFAM" id="SSF50249">
    <property type="entry name" value="Nucleic acid-binding proteins"/>
    <property type="match status" value="1"/>
</dbReference>
<keyword evidence="9" id="KW-1185">Reference proteome</keyword>
<evidence type="ECO:0000313" key="8">
    <source>
        <dbReference type="EMBL" id="KAG5672113.1"/>
    </source>
</evidence>
<dbReference type="Pfam" id="PF08292">
    <property type="entry name" value="RNA_pol_Rbc25"/>
    <property type="match status" value="1"/>
</dbReference>
<dbReference type="SUPFAM" id="SSF88798">
    <property type="entry name" value="N-terminal, heterodimerisation domain of RBP7 (RpoE)"/>
    <property type="match status" value="1"/>
</dbReference>
<gene>
    <name evidence="8" type="ORF">PVAND_002268</name>
</gene>
<keyword evidence="5" id="KW-0539">Nucleus</keyword>
<keyword evidence="3" id="KW-0240">DNA-directed RNA polymerase</keyword>
<proteinExistence type="inferred from homology"/>
<accession>A0A9J6BQG2</accession>
<evidence type="ECO:0000259" key="6">
    <source>
        <dbReference type="Pfam" id="PF03876"/>
    </source>
</evidence>
<evidence type="ECO:0008006" key="10">
    <source>
        <dbReference type="Google" id="ProtNLM"/>
    </source>
</evidence>
<dbReference type="InterPro" id="IPR045113">
    <property type="entry name" value="Rpb7-like"/>
</dbReference>